<accession>A0A833DZ31</accession>
<keyword evidence="7 10" id="KW-0472">Membrane</keyword>
<comment type="subcellular location">
    <subcellularLocation>
        <location evidence="1">Membrane</location>
        <topology evidence="1">Multi-pass membrane protein</topology>
    </subcellularLocation>
</comment>
<dbReference type="GO" id="GO:0016471">
    <property type="term" value="C:vacuolar proton-transporting V-type ATPase complex"/>
    <property type="evidence" value="ECO:0007669"/>
    <property type="project" value="TreeGrafter"/>
</dbReference>
<evidence type="ECO:0000256" key="5">
    <source>
        <dbReference type="ARBA" id="ARBA00022989"/>
    </source>
</evidence>
<evidence type="ECO:0000256" key="7">
    <source>
        <dbReference type="ARBA" id="ARBA00023136"/>
    </source>
</evidence>
<keyword evidence="3 10" id="KW-0813">Transport</keyword>
<keyword evidence="6 10" id="KW-0406">Ion transport</keyword>
<dbReference type="Gene3D" id="3.30.70.2750">
    <property type="match status" value="1"/>
</dbReference>
<evidence type="ECO:0000256" key="1">
    <source>
        <dbReference type="ARBA" id="ARBA00004141"/>
    </source>
</evidence>
<feature type="transmembrane region" description="Helical" evidence="10">
    <location>
        <begin position="455"/>
        <end position="479"/>
    </location>
</feature>
<feature type="transmembrane region" description="Helical" evidence="10">
    <location>
        <begin position="491"/>
        <end position="509"/>
    </location>
</feature>
<dbReference type="InterPro" id="IPR002490">
    <property type="entry name" value="V-ATPase_116kDa_su"/>
</dbReference>
<dbReference type="Gene3D" id="3.30.70.2170">
    <property type="match status" value="1"/>
</dbReference>
<name>A0A833DZ31_9EURY</name>
<protein>
    <recommendedName>
        <fullName evidence="9 10">A-type ATP synthase subunit I</fullName>
    </recommendedName>
</protein>
<dbReference type="Pfam" id="PF01496">
    <property type="entry name" value="V_ATPase_I"/>
    <property type="match status" value="2"/>
</dbReference>
<keyword evidence="11" id="KW-0175">Coiled coil</keyword>
<proteinExistence type="inferred from homology"/>
<evidence type="ECO:0000256" key="2">
    <source>
        <dbReference type="ARBA" id="ARBA00009904"/>
    </source>
</evidence>
<dbReference type="PANTHER" id="PTHR11629:SF63">
    <property type="entry name" value="V-TYPE PROTON ATPASE SUBUNIT A"/>
    <property type="match status" value="1"/>
</dbReference>
<dbReference type="PANTHER" id="PTHR11629">
    <property type="entry name" value="VACUOLAR PROTON ATPASES"/>
    <property type="match status" value="1"/>
</dbReference>
<evidence type="ECO:0000313" key="12">
    <source>
        <dbReference type="EMBL" id="HIP75222.1"/>
    </source>
</evidence>
<feature type="transmembrane region" description="Helical" evidence="10">
    <location>
        <begin position="564"/>
        <end position="587"/>
    </location>
</feature>
<feature type="transmembrane region" description="Helical" evidence="10">
    <location>
        <begin position="594"/>
        <end position="620"/>
    </location>
</feature>
<reference evidence="12" key="1">
    <citation type="journal article" date="2020" name="ISME J.">
        <title>Gammaproteobacteria mediating utilization of methyl-, sulfur- and petroleum organic compounds in deep ocean hydrothermal plumes.</title>
        <authorList>
            <person name="Zhou Z."/>
            <person name="Liu Y."/>
            <person name="Pan J."/>
            <person name="Cron B.R."/>
            <person name="Toner B.M."/>
            <person name="Anantharaman K."/>
            <person name="Breier J.A."/>
            <person name="Dick G.J."/>
            <person name="Li M."/>
        </authorList>
    </citation>
    <scope>NUCLEOTIDE SEQUENCE</scope>
    <source>
        <strain evidence="12">SZUA-1451</strain>
    </source>
</reference>
<dbReference type="Proteomes" id="UP000649326">
    <property type="component" value="Unassembled WGS sequence"/>
</dbReference>
<organism evidence="12 13">
    <name type="scientific">Thermococcus paralvinellae</name>
    <dbReference type="NCBI Taxonomy" id="582419"/>
    <lineage>
        <taxon>Archaea</taxon>
        <taxon>Methanobacteriati</taxon>
        <taxon>Methanobacteriota</taxon>
        <taxon>Thermococci</taxon>
        <taxon>Thermococcales</taxon>
        <taxon>Thermococcaceae</taxon>
        <taxon>Thermococcus</taxon>
    </lineage>
</organism>
<keyword evidence="5 10" id="KW-1133">Transmembrane helix</keyword>
<feature type="coiled-coil region" evidence="11">
    <location>
        <begin position="236"/>
        <end position="263"/>
    </location>
</feature>
<feature type="transmembrane region" description="Helical" evidence="10">
    <location>
        <begin position="376"/>
        <end position="399"/>
    </location>
</feature>
<comment type="similarity">
    <text evidence="2 10">Belongs to the V-ATPase 116 kDa subunit family.</text>
</comment>
<comment type="caution">
    <text evidence="12">The sequence shown here is derived from an EMBL/GenBank/DDBJ whole genome shotgun (WGS) entry which is preliminary data.</text>
</comment>
<dbReference type="GO" id="GO:0051117">
    <property type="term" value="F:ATPase binding"/>
    <property type="evidence" value="ECO:0007669"/>
    <property type="project" value="TreeGrafter"/>
</dbReference>
<gene>
    <name evidence="12" type="ORF">EYH13_03605</name>
</gene>
<evidence type="ECO:0000256" key="3">
    <source>
        <dbReference type="ARBA" id="ARBA00022448"/>
    </source>
</evidence>
<feature type="transmembrane region" description="Helical" evidence="10">
    <location>
        <begin position="540"/>
        <end position="558"/>
    </location>
</feature>
<evidence type="ECO:0000256" key="9">
    <source>
        <dbReference type="ARBA" id="ARBA00068671"/>
    </source>
</evidence>
<sequence>MFKPEEMVKIELISLNRYKDRLLTYLHEEGVVEIRELDVEIAQKDVPNEFYRKATSYSIGISRLVEFLKAYKEEKKGGIKEFFFPPMKSKRKYKYKSIEDLIRDVEKFLEKVEPQIRRLESEISSINTEIERIKSNIAVLELLSALNIDVSYLRPTKKVEIVVGFVDRDKYPSLIEELTKTLEGRVAHVPKEFKTRYLAVFAILKKDYNRANPVLAKYGFERIEVPEGKGTPGEVIREYRHQLAEKEKELAEKEREARELARKYYDDIVFYQELMENERDKANILNNLVRTNMTFALLGWLPRRDLPRVIEGIKRVTEGKVYINIKEPTKEELDDVPVKLKNPKLIEPFEMLTEMYGVPKYNEIDPTPILAFTYSFFFGFMLTDFMYGLIIGIIAALLVKGHRHLRDGTWKFANILLWSSLFTMLMGILFGSYFGNALDLAGIYVWRKLDAMRDALVVLKIALAIGLIHLFLGYTVGFIVKIKNGEIKDALLDQLPWMFIIPGVVSFALSLAGEVPLIIAKALFGIGLVLFVISELKNGALAALMVISDFFGFVGNWLSYARLMALALATSGIAMVINIIVQMVWGVKVGPIPLGIAVGLLVFIGGQLFSVAINALGAFVHALRLHYVEFFGTFYPGEGKRFEPFKSKRQVSELEI</sequence>
<evidence type="ECO:0000256" key="8">
    <source>
        <dbReference type="ARBA" id="ARBA00059506"/>
    </source>
</evidence>
<evidence type="ECO:0000256" key="6">
    <source>
        <dbReference type="ARBA" id="ARBA00023065"/>
    </source>
</evidence>
<dbReference type="Gene3D" id="1.20.1460.20">
    <property type="match status" value="1"/>
</dbReference>
<dbReference type="AlphaFoldDB" id="A0A833DZ31"/>
<evidence type="ECO:0000256" key="10">
    <source>
        <dbReference type="RuleBase" id="RU361189"/>
    </source>
</evidence>
<dbReference type="GO" id="GO:0046961">
    <property type="term" value="F:proton-transporting ATPase activity, rotational mechanism"/>
    <property type="evidence" value="ECO:0007669"/>
    <property type="project" value="InterPro"/>
</dbReference>
<dbReference type="EMBL" id="DQUG01000151">
    <property type="protein sequence ID" value="HIP75222.1"/>
    <property type="molecule type" value="Genomic_DNA"/>
</dbReference>
<dbReference type="GO" id="GO:0007035">
    <property type="term" value="P:vacuolar acidification"/>
    <property type="evidence" value="ECO:0007669"/>
    <property type="project" value="TreeGrafter"/>
</dbReference>
<evidence type="ECO:0000256" key="11">
    <source>
        <dbReference type="SAM" id="Coils"/>
    </source>
</evidence>
<keyword evidence="4 10" id="KW-0812">Transmembrane</keyword>
<dbReference type="GO" id="GO:0033179">
    <property type="term" value="C:proton-transporting V-type ATPase, V0 domain"/>
    <property type="evidence" value="ECO:0007669"/>
    <property type="project" value="InterPro"/>
</dbReference>
<evidence type="ECO:0000313" key="13">
    <source>
        <dbReference type="Proteomes" id="UP000649326"/>
    </source>
</evidence>
<dbReference type="NCBIfam" id="NF004428">
    <property type="entry name" value="PRK05771.2-1"/>
    <property type="match status" value="1"/>
</dbReference>
<evidence type="ECO:0000256" key="4">
    <source>
        <dbReference type="ARBA" id="ARBA00022692"/>
    </source>
</evidence>
<comment type="function">
    <text evidence="8">Component of the A-type ATP synthase that produces ATP from ADP in the presence of a proton gradient across the membrane.</text>
</comment>
<feature type="transmembrane region" description="Helical" evidence="10">
    <location>
        <begin position="411"/>
        <end position="435"/>
    </location>
</feature>